<dbReference type="AlphaFoldDB" id="A0A1Y2ESX0"/>
<proteinExistence type="predicted"/>
<evidence type="ECO:0000313" key="2">
    <source>
        <dbReference type="Proteomes" id="UP000193920"/>
    </source>
</evidence>
<accession>A0A1Y2ESX0</accession>
<keyword evidence="2" id="KW-1185">Reference proteome</keyword>
<dbReference type="EMBL" id="MCOG01000030">
    <property type="protein sequence ID" value="ORY74256.1"/>
    <property type="molecule type" value="Genomic_DNA"/>
</dbReference>
<protein>
    <submittedName>
        <fullName evidence="1">Uncharacterized protein</fullName>
    </submittedName>
</protein>
<evidence type="ECO:0000313" key="1">
    <source>
        <dbReference type="EMBL" id="ORY74256.1"/>
    </source>
</evidence>
<dbReference type="Proteomes" id="UP000193920">
    <property type="component" value="Unassembled WGS sequence"/>
</dbReference>
<organism evidence="1 2">
    <name type="scientific">Neocallimastix californiae</name>
    <dbReference type="NCBI Taxonomy" id="1754190"/>
    <lineage>
        <taxon>Eukaryota</taxon>
        <taxon>Fungi</taxon>
        <taxon>Fungi incertae sedis</taxon>
        <taxon>Chytridiomycota</taxon>
        <taxon>Chytridiomycota incertae sedis</taxon>
        <taxon>Neocallimastigomycetes</taxon>
        <taxon>Neocallimastigales</taxon>
        <taxon>Neocallimastigaceae</taxon>
        <taxon>Neocallimastix</taxon>
    </lineage>
</organism>
<sequence length="283" mass="31564">MDKILIPEEDVITSPTQSRTNSIYSGIGNKNTHDLDSTANTNNNTNNNIYSPFTIVYSESAPNSPIVKSPKAGSISSFHGYSNRMIKEDDSLSESLNYYDNINSSSPLPNTKSISKSTSELTSLNELFESIDKSVMDSVNKNKITLPLLIKNQLEVYQDIPIDDPSKNKVIHKSYSIGGVDENIKKSNLNSPSCSSSTFSFHIDGYTTDDCISPAENRKSFLRQKQEKVNRIIDRLSISTKMESIHNFVSLFSARELKSSLSESSKDNLFKQTSNYMELAKIV</sequence>
<comment type="caution">
    <text evidence="1">The sequence shown here is derived from an EMBL/GenBank/DDBJ whole genome shotgun (WGS) entry which is preliminary data.</text>
</comment>
<reference evidence="1 2" key="1">
    <citation type="submission" date="2016-08" db="EMBL/GenBank/DDBJ databases">
        <title>A Parts List for Fungal Cellulosomes Revealed by Comparative Genomics.</title>
        <authorList>
            <consortium name="DOE Joint Genome Institute"/>
            <person name="Haitjema C.H."/>
            <person name="Gilmore S.P."/>
            <person name="Henske J.K."/>
            <person name="Solomon K.V."/>
            <person name="De Groot R."/>
            <person name="Kuo A."/>
            <person name="Mondo S.J."/>
            <person name="Salamov A.A."/>
            <person name="Labutti K."/>
            <person name="Zhao Z."/>
            <person name="Chiniquy J."/>
            <person name="Barry K."/>
            <person name="Brewer H.M."/>
            <person name="Purvine S.O."/>
            <person name="Wright A.T."/>
            <person name="Boxma B."/>
            <person name="Van Alen T."/>
            <person name="Hackstein J.H."/>
            <person name="Baker S.E."/>
            <person name="Grigoriev I.V."/>
            <person name="O'Malley M.A."/>
        </authorList>
    </citation>
    <scope>NUCLEOTIDE SEQUENCE [LARGE SCALE GENOMIC DNA]</scope>
    <source>
        <strain evidence="1 2">G1</strain>
    </source>
</reference>
<name>A0A1Y2ESX0_9FUNG</name>
<gene>
    <name evidence="1" type="ORF">LY90DRAFT_699413</name>
</gene>